<feature type="transmembrane region" description="Helical" evidence="1">
    <location>
        <begin position="53"/>
        <end position="82"/>
    </location>
</feature>
<keyword evidence="1" id="KW-0812">Transmembrane</keyword>
<keyword evidence="1" id="KW-1133">Transmembrane helix</keyword>
<evidence type="ECO:0000256" key="1">
    <source>
        <dbReference type="SAM" id="Phobius"/>
    </source>
</evidence>
<dbReference type="KEGG" id="clu:CLUG_05264"/>
<dbReference type="HOGENOM" id="CLU_1713054_0_0_1"/>
<dbReference type="AlphaFoldDB" id="C4YAN6"/>
<evidence type="ECO:0000313" key="2">
    <source>
        <dbReference type="EMBL" id="EEQ41135.1"/>
    </source>
</evidence>
<gene>
    <name evidence="2" type="ORF">CLUG_05264</name>
</gene>
<proteinExistence type="predicted"/>
<organism evidence="2 3">
    <name type="scientific">Clavispora lusitaniae (strain ATCC 42720)</name>
    <name type="common">Yeast</name>
    <name type="synonym">Candida lusitaniae</name>
    <dbReference type="NCBI Taxonomy" id="306902"/>
    <lineage>
        <taxon>Eukaryota</taxon>
        <taxon>Fungi</taxon>
        <taxon>Dikarya</taxon>
        <taxon>Ascomycota</taxon>
        <taxon>Saccharomycotina</taxon>
        <taxon>Pichiomycetes</taxon>
        <taxon>Metschnikowiaceae</taxon>
        <taxon>Clavispora</taxon>
    </lineage>
</organism>
<sequence>MYFPERWVLHNSSGASGRNFLLLLCFRFAGPAPFPFFRLFWNDAVSIFSLRKILFHFFVLQLMLSKVIRHMSFTVLICFVVSARFIRPAFDVFSSFIVSTVRIINLRRCPLVRKSVWFLIFVVRAESSFPSTFSRFIVAFQCQRLFSAWPSVA</sequence>
<dbReference type="InParanoid" id="C4YAN6"/>
<feature type="transmembrane region" description="Helical" evidence="1">
    <location>
        <begin position="20"/>
        <end position="41"/>
    </location>
</feature>
<accession>C4YAN6</accession>
<evidence type="ECO:0000313" key="3">
    <source>
        <dbReference type="Proteomes" id="UP000007703"/>
    </source>
</evidence>
<reference evidence="2 3" key="1">
    <citation type="journal article" date="2009" name="Nature">
        <title>Evolution of pathogenicity and sexual reproduction in eight Candida genomes.</title>
        <authorList>
            <person name="Butler G."/>
            <person name="Rasmussen M.D."/>
            <person name="Lin M.F."/>
            <person name="Santos M.A."/>
            <person name="Sakthikumar S."/>
            <person name="Munro C.A."/>
            <person name="Rheinbay E."/>
            <person name="Grabherr M."/>
            <person name="Forche A."/>
            <person name="Reedy J.L."/>
            <person name="Agrafioti I."/>
            <person name="Arnaud M.B."/>
            <person name="Bates S."/>
            <person name="Brown A.J."/>
            <person name="Brunke S."/>
            <person name="Costanzo M.C."/>
            <person name="Fitzpatrick D.A."/>
            <person name="de Groot P.W."/>
            <person name="Harris D."/>
            <person name="Hoyer L.L."/>
            <person name="Hube B."/>
            <person name="Klis F.M."/>
            <person name="Kodira C."/>
            <person name="Lennard N."/>
            <person name="Logue M.E."/>
            <person name="Martin R."/>
            <person name="Neiman A.M."/>
            <person name="Nikolaou E."/>
            <person name="Quail M.A."/>
            <person name="Quinn J."/>
            <person name="Santos M.C."/>
            <person name="Schmitzberger F.F."/>
            <person name="Sherlock G."/>
            <person name="Shah P."/>
            <person name="Silverstein K.A."/>
            <person name="Skrzypek M.S."/>
            <person name="Soll D."/>
            <person name="Staggs R."/>
            <person name="Stansfield I."/>
            <person name="Stumpf M.P."/>
            <person name="Sudbery P.E."/>
            <person name="Srikantha T."/>
            <person name="Zeng Q."/>
            <person name="Berman J."/>
            <person name="Berriman M."/>
            <person name="Heitman J."/>
            <person name="Gow N.A."/>
            <person name="Lorenz M.C."/>
            <person name="Birren B.W."/>
            <person name="Kellis M."/>
            <person name="Cuomo C.A."/>
        </authorList>
    </citation>
    <scope>NUCLEOTIDE SEQUENCE [LARGE SCALE GENOMIC DNA]</scope>
    <source>
        <strain evidence="2 3">ATCC 42720</strain>
    </source>
</reference>
<name>C4YAN6_CLAL4</name>
<dbReference type="EMBL" id="CH408082">
    <property type="protein sequence ID" value="EEQ41135.1"/>
    <property type="molecule type" value="Genomic_DNA"/>
</dbReference>
<dbReference type="VEuPathDB" id="FungiDB:CLUG_05264"/>
<protein>
    <submittedName>
        <fullName evidence="2">Uncharacterized protein</fullName>
    </submittedName>
</protein>
<dbReference type="Proteomes" id="UP000007703">
    <property type="component" value="Unassembled WGS sequence"/>
</dbReference>
<keyword evidence="1" id="KW-0472">Membrane</keyword>